<protein>
    <recommendedName>
        <fullName evidence="9">Ribosomal protein L34</fullName>
    </recommendedName>
</protein>
<sequence>MIRQSIACVTRRLLTAPAVQASSSISTRAFSSFTPIRPTLAARPTVFTRPSTLPFAPSASPATAAQTVDGVAADLVPRSSITAHPALSQIRCGPRNTMNGNTRLIQKRRHGYVSRMKTKDGRKIVRRRRIKGRLRLGCSN</sequence>
<proteinExistence type="inferred from homology"/>
<dbReference type="EMBL" id="CVQI01035717">
    <property type="protein sequence ID" value="CRK46478.1"/>
    <property type="molecule type" value="Genomic_DNA"/>
</dbReference>
<dbReference type="STRING" id="100787.A0A0G4KQE8"/>
<dbReference type="NCBIfam" id="TIGR01030">
    <property type="entry name" value="rpmH_bact"/>
    <property type="match status" value="1"/>
</dbReference>
<dbReference type="EMBL" id="CVQH01003335">
    <property type="protein sequence ID" value="CRK11997.1"/>
    <property type="molecule type" value="Genomic_DNA"/>
</dbReference>
<dbReference type="OrthoDB" id="431691at2759"/>
<dbReference type="PANTHER" id="PTHR14503">
    <property type="entry name" value="MITOCHONDRIAL RIBOSOMAL PROTEIN 34 FAMILY MEMBER"/>
    <property type="match status" value="1"/>
</dbReference>
<dbReference type="Pfam" id="PF00468">
    <property type="entry name" value="Ribosomal_L34"/>
    <property type="match status" value="1"/>
</dbReference>
<dbReference type="GO" id="GO:0005762">
    <property type="term" value="C:mitochondrial large ribosomal subunit"/>
    <property type="evidence" value="ECO:0007669"/>
    <property type="project" value="TreeGrafter"/>
</dbReference>
<gene>
    <name evidence="4" type="ORF">BN1708_002399</name>
    <name evidence="5" type="ORF">BN1723_007086</name>
    <name evidence="6" type="ORF">HYQ45_008819</name>
</gene>
<evidence type="ECO:0000313" key="4">
    <source>
        <dbReference type="EMBL" id="CRK11997.1"/>
    </source>
</evidence>
<evidence type="ECO:0000256" key="1">
    <source>
        <dbReference type="ARBA" id="ARBA00010111"/>
    </source>
</evidence>
<organism evidence="4 7">
    <name type="scientific">Verticillium longisporum</name>
    <name type="common">Verticillium dahliae var. longisporum</name>
    <dbReference type="NCBI Taxonomy" id="100787"/>
    <lineage>
        <taxon>Eukaryota</taxon>
        <taxon>Fungi</taxon>
        <taxon>Dikarya</taxon>
        <taxon>Ascomycota</taxon>
        <taxon>Pezizomycotina</taxon>
        <taxon>Sordariomycetes</taxon>
        <taxon>Hypocreomycetidae</taxon>
        <taxon>Glomerellales</taxon>
        <taxon>Plectosphaerellaceae</taxon>
        <taxon>Verticillium</taxon>
    </lineage>
</organism>
<evidence type="ECO:0008006" key="9">
    <source>
        <dbReference type="Google" id="ProtNLM"/>
    </source>
</evidence>
<evidence type="ECO:0000313" key="6">
    <source>
        <dbReference type="EMBL" id="KAG7132859.1"/>
    </source>
</evidence>
<name>A0A0G4KQE8_VERLO</name>
<keyword evidence="2" id="KW-0689">Ribosomal protein</keyword>
<dbReference type="Gene3D" id="1.10.287.3980">
    <property type="match status" value="1"/>
</dbReference>
<reference evidence="7 8" key="1">
    <citation type="submission" date="2015-05" db="EMBL/GenBank/DDBJ databases">
        <authorList>
            <person name="Fogelqvist Johan"/>
        </authorList>
    </citation>
    <scope>NUCLEOTIDE SEQUENCE [LARGE SCALE GENOMIC DNA]</scope>
    <source>
        <strain evidence="4">VL1</strain>
        <strain evidence="5">VL2</strain>
    </source>
</reference>
<evidence type="ECO:0000313" key="8">
    <source>
        <dbReference type="Proteomes" id="UP000045706"/>
    </source>
</evidence>
<dbReference type="InterPro" id="IPR000271">
    <property type="entry name" value="Ribosomal_bL34"/>
</dbReference>
<reference evidence="6" key="2">
    <citation type="journal article" date="2021" name="Mol. Plant Pathol.">
        <title>A 20-kb lineage-specific genomic region tames virulence in pathogenic amphidiploid Verticillium longisporum.</title>
        <authorList>
            <person name="Harting R."/>
            <person name="Starke J."/>
            <person name="Kusch H."/>
            <person name="Poggeler S."/>
            <person name="Maurus I."/>
            <person name="Schluter R."/>
            <person name="Landesfeind M."/>
            <person name="Bulla I."/>
            <person name="Nowrousian M."/>
            <person name="de Jonge R."/>
            <person name="Stahlhut G."/>
            <person name="Hoff K.J."/>
            <person name="Asshauer K.P."/>
            <person name="Thurmer A."/>
            <person name="Stanke M."/>
            <person name="Daniel R."/>
            <person name="Morgenstern B."/>
            <person name="Thomma B.P.H.J."/>
            <person name="Kronstad J.W."/>
            <person name="Braus-Stromeyer S.A."/>
            <person name="Braus G.H."/>
        </authorList>
    </citation>
    <scope>NUCLEOTIDE SEQUENCE</scope>
    <source>
        <strain evidence="6">Vl32</strain>
    </source>
</reference>
<dbReference type="PANTHER" id="PTHR14503:SF4">
    <property type="entry name" value="LARGE RIBOSOMAL SUBUNIT PROTEIN BL34M"/>
    <property type="match status" value="1"/>
</dbReference>
<keyword evidence="3" id="KW-0687">Ribonucleoprotein</keyword>
<evidence type="ECO:0000256" key="2">
    <source>
        <dbReference type="ARBA" id="ARBA00022980"/>
    </source>
</evidence>
<comment type="similarity">
    <text evidence="1">Belongs to the bacterial ribosomal protein bL34 family.</text>
</comment>
<dbReference type="GO" id="GO:0003735">
    <property type="term" value="F:structural constituent of ribosome"/>
    <property type="evidence" value="ECO:0007669"/>
    <property type="project" value="InterPro"/>
</dbReference>
<keyword evidence="7" id="KW-1185">Reference proteome</keyword>
<dbReference type="Proteomes" id="UP000689129">
    <property type="component" value="Unassembled WGS sequence"/>
</dbReference>
<evidence type="ECO:0000313" key="7">
    <source>
        <dbReference type="Proteomes" id="UP000044602"/>
    </source>
</evidence>
<evidence type="ECO:0000313" key="5">
    <source>
        <dbReference type="EMBL" id="CRK46478.1"/>
    </source>
</evidence>
<dbReference type="EMBL" id="JAEMWZ010000173">
    <property type="protein sequence ID" value="KAG7132859.1"/>
    <property type="molecule type" value="Genomic_DNA"/>
</dbReference>
<dbReference type="Proteomes" id="UP000044602">
    <property type="component" value="Unassembled WGS sequence"/>
</dbReference>
<dbReference type="GO" id="GO:0006412">
    <property type="term" value="P:translation"/>
    <property type="evidence" value="ECO:0007669"/>
    <property type="project" value="InterPro"/>
</dbReference>
<dbReference type="AlphaFoldDB" id="A0A0G4KQE8"/>
<evidence type="ECO:0000256" key="3">
    <source>
        <dbReference type="ARBA" id="ARBA00023274"/>
    </source>
</evidence>
<accession>A0A0G4KQE8</accession>
<dbReference type="Proteomes" id="UP000045706">
    <property type="component" value="Unassembled WGS sequence"/>
</dbReference>